<evidence type="ECO:0000313" key="5">
    <source>
        <dbReference type="RefSeq" id="XP_022317403.1"/>
    </source>
</evidence>
<dbReference type="Pfam" id="PF00188">
    <property type="entry name" value="CAP"/>
    <property type="match status" value="1"/>
</dbReference>
<dbReference type="SUPFAM" id="SSF55797">
    <property type="entry name" value="PR-1-like"/>
    <property type="match status" value="2"/>
</dbReference>
<dbReference type="InterPro" id="IPR035940">
    <property type="entry name" value="CAP_sf"/>
</dbReference>
<dbReference type="GeneID" id="111120754"/>
<evidence type="ECO:0000256" key="2">
    <source>
        <dbReference type="SAM" id="SignalP"/>
    </source>
</evidence>
<dbReference type="RefSeq" id="XP_022317403.1">
    <property type="nucleotide sequence ID" value="XM_022461695.1"/>
</dbReference>
<feature type="region of interest" description="Disordered" evidence="1">
    <location>
        <begin position="260"/>
        <end position="315"/>
    </location>
</feature>
<dbReference type="Proteomes" id="UP000694844">
    <property type="component" value="Chromosome 2"/>
</dbReference>
<accession>A0A8B8CQD8</accession>
<feature type="compositionally biased region" description="Basic and acidic residues" evidence="1">
    <location>
        <begin position="357"/>
        <end position="368"/>
    </location>
</feature>
<feature type="region of interest" description="Disordered" evidence="1">
    <location>
        <begin position="383"/>
        <end position="435"/>
    </location>
</feature>
<keyword evidence="2" id="KW-0732">Signal</keyword>
<feature type="chain" id="PRO_5044666182" evidence="2">
    <location>
        <begin position="25"/>
        <end position="559"/>
    </location>
</feature>
<dbReference type="InterPro" id="IPR014044">
    <property type="entry name" value="CAP_dom"/>
</dbReference>
<dbReference type="SMART" id="SM00198">
    <property type="entry name" value="SCP"/>
    <property type="match status" value="1"/>
</dbReference>
<dbReference type="RefSeq" id="XP_022317404.1">
    <property type="nucleotide sequence ID" value="XM_022461696.1"/>
</dbReference>
<evidence type="ECO:0000259" key="3">
    <source>
        <dbReference type="SMART" id="SM00198"/>
    </source>
</evidence>
<feature type="compositionally biased region" description="Basic and acidic residues" evidence="1">
    <location>
        <begin position="329"/>
        <end position="347"/>
    </location>
</feature>
<reference evidence="5 6" key="1">
    <citation type="submission" date="2025-04" db="UniProtKB">
        <authorList>
            <consortium name="RefSeq"/>
        </authorList>
    </citation>
    <scope>IDENTIFICATION</scope>
    <source>
        <tissue evidence="5 6">Whole sample</tissue>
    </source>
</reference>
<dbReference type="Gene3D" id="3.40.33.10">
    <property type="entry name" value="CAP"/>
    <property type="match status" value="1"/>
</dbReference>
<dbReference type="InterPro" id="IPR001283">
    <property type="entry name" value="CRISP-related"/>
</dbReference>
<keyword evidence="4" id="KW-1185">Reference proteome</keyword>
<dbReference type="PANTHER" id="PTHR10334">
    <property type="entry name" value="CYSTEINE-RICH SECRETORY PROTEIN-RELATED"/>
    <property type="match status" value="1"/>
</dbReference>
<feature type="signal peptide" evidence="2">
    <location>
        <begin position="1"/>
        <end position="24"/>
    </location>
</feature>
<name>A0A8B8CQD8_CRAVI</name>
<dbReference type="KEGG" id="cvn:111120754"/>
<gene>
    <name evidence="5 6" type="primary">LOC111120754</name>
</gene>
<dbReference type="CDD" id="cd05380">
    <property type="entry name" value="CAP_euk"/>
    <property type="match status" value="1"/>
</dbReference>
<evidence type="ECO:0000313" key="4">
    <source>
        <dbReference type="Proteomes" id="UP000694844"/>
    </source>
</evidence>
<proteinExistence type="predicted"/>
<feature type="domain" description="SCP" evidence="3">
    <location>
        <begin position="39"/>
        <end position="186"/>
    </location>
</feature>
<organism evidence="4 6">
    <name type="scientific">Crassostrea virginica</name>
    <name type="common">Eastern oyster</name>
    <dbReference type="NCBI Taxonomy" id="6565"/>
    <lineage>
        <taxon>Eukaryota</taxon>
        <taxon>Metazoa</taxon>
        <taxon>Spiralia</taxon>
        <taxon>Lophotrochozoa</taxon>
        <taxon>Mollusca</taxon>
        <taxon>Bivalvia</taxon>
        <taxon>Autobranchia</taxon>
        <taxon>Pteriomorphia</taxon>
        <taxon>Ostreida</taxon>
        <taxon>Ostreoidea</taxon>
        <taxon>Ostreidae</taxon>
        <taxon>Crassostrea</taxon>
    </lineage>
</organism>
<feature type="compositionally biased region" description="Basic and acidic residues" evidence="1">
    <location>
        <begin position="285"/>
        <end position="296"/>
    </location>
</feature>
<dbReference type="AlphaFoldDB" id="A0A8B8CQD8"/>
<feature type="region of interest" description="Disordered" evidence="1">
    <location>
        <begin position="329"/>
        <end position="368"/>
    </location>
</feature>
<sequence>MTGHQMMLWTVFLVLGVTFFPGECRKPTHPGVSVHLSHRDRKMNVQYFNDLRRDVGAADMNELTWDLSMAKEARRQGRSCDFREDPYDEYSSALYKQLFDPTARPGEIIMNAIRFWAAQKFNFTRYGWRSCKKRNTCNYIKMITASTEKAACSLTRCSSMRNQREDEEANMYFVTCLFSPGLGTTGAPFSTGRKCSRCPLYSGCRRGLCSLSGRRYKNAIRPPLNKNRIVPLLTKDDTSKGRILSDHRYLDASGNIRIRTQPKYLAQKGRGPTYIHRPPPGTVQHRRDQAAGDSRRNAAARGIPPQSARVRRQADSYDYRYQLMLRRREEQRRREEERKRREKEQQERWAAQQLRQRGTETRINEDLERRHIEAQRRRIEQLRRQREEEQRQQRELQRRRIEEERRRRERQREQSRQGRQRQEYGPARLESPGMNSTQKFQLTQVHNTLRGTQLAELSWSGHLERWARYVVRCEIQYPGPIDTFTNFGKIDMTSLVYNIVYDWGAEGSDVAQRLNKGCRTPDDRESCNHNVIIRNPFIRSFACATLDCGREQQLTCIYK</sequence>
<evidence type="ECO:0000256" key="1">
    <source>
        <dbReference type="SAM" id="MobiDB-lite"/>
    </source>
</evidence>
<feature type="compositionally biased region" description="Basic and acidic residues" evidence="1">
    <location>
        <begin position="383"/>
        <end position="422"/>
    </location>
</feature>
<protein>
    <submittedName>
        <fullName evidence="5 6">Uncharacterized protein LOC111120754</fullName>
    </submittedName>
</protein>
<evidence type="ECO:0000313" key="6">
    <source>
        <dbReference type="RefSeq" id="XP_022317404.1"/>
    </source>
</evidence>
<dbReference type="OrthoDB" id="414826at2759"/>